<evidence type="ECO:0000256" key="1">
    <source>
        <dbReference type="SAM" id="MobiDB-lite"/>
    </source>
</evidence>
<evidence type="ECO:0000313" key="2">
    <source>
        <dbReference type="EMBL" id="KAF6833089.1"/>
    </source>
</evidence>
<evidence type="ECO:0000313" key="3">
    <source>
        <dbReference type="Proteomes" id="UP000654918"/>
    </source>
</evidence>
<proteinExistence type="predicted"/>
<dbReference type="EMBL" id="WIGO01000062">
    <property type="protein sequence ID" value="KAF6833089.1"/>
    <property type="molecule type" value="Genomic_DNA"/>
</dbReference>
<gene>
    <name evidence="2" type="ORF">CPLU01_05768</name>
</gene>
<reference evidence="2" key="1">
    <citation type="journal article" date="2020" name="Phytopathology">
        <title>Genome Sequence Resources of Colletotrichum truncatum, C. plurivorum, C. musicola, and C. sojae: Four Species Pathogenic to Soybean (Glycine max).</title>
        <authorList>
            <person name="Rogerio F."/>
            <person name="Boufleur T.R."/>
            <person name="Ciampi-Guillardi M."/>
            <person name="Sukno S.A."/>
            <person name="Thon M.R."/>
            <person name="Massola Junior N.S."/>
            <person name="Baroncelli R."/>
        </authorList>
    </citation>
    <scope>NUCLEOTIDE SEQUENCE</scope>
    <source>
        <strain evidence="2">LFN00145</strain>
    </source>
</reference>
<sequence>MQAQDNTGSSQLGGEEKKTSNPGKPGKTGGEKIPKVVTKLLQRPRRAPKKMAGVASSLDTANDDEYDDAWLPAYEDGPVDEKVVEGDWVELTNEGQALQAWWRATPGHAHDKKPIGRKSTLRTGFAPRIACPSTFPICPGSYVYGQGLSLAFATSHVRPGKTEQGGGHTQGEVREQGSSDMVE</sequence>
<comment type="caution">
    <text evidence="2">The sequence shown here is derived from an EMBL/GenBank/DDBJ whole genome shotgun (WGS) entry which is preliminary data.</text>
</comment>
<name>A0A8H6NH13_9PEZI</name>
<feature type="compositionally biased region" description="Polar residues" evidence="1">
    <location>
        <begin position="1"/>
        <end position="12"/>
    </location>
</feature>
<dbReference type="AlphaFoldDB" id="A0A8H6NH13"/>
<organism evidence="2 3">
    <name type="scientific">Colletotrichum plurivorum</name>
    <dbReference type="NCBI Taxonomy" id="2175906"/>
    <lineage>
        <taxon>Eukaryota</taxon>
        <taxon>Fungi</taxon>
        <taxon>Dikarya</taxon>
        <taxon>Ascomycota</taxon>
        <taxon>Pezizomycotina</taxon>
        <taxon>Sordariomycetes</taxon>
        <taxon>Hypocreomycetidae</taxon>
        <taxon>Glomerellales</taxon>
        <taxon>Glomerellaceae</taxon>
        <taxon>Colletotrichum</taxon>
        <taxon>Colletotrichum orchidearum species complex</taxon>
    </lineage>
</organism>
<keyword evidence="3" id="KW-1185">Reference proteome</keyword>
<feature type="region of interest" description="Disordered" evidence="1">
    <location>
        <begin position="158"/>
        <end position="183"/>
    </location>
</feature>
<protein>
    <submittedName>
        <fullName evidence="2">Uncharacterized protein</fullName>
    </submittedName>
</protein>
<feature type="region of interest" description="Disordered" evidence="1">
    <location>
        <begin position="1"/>
        <end position="62"/>
    </location>
</feature>
<dbReference type="Proteomes" id="UP000654918">
    <property type="component" value="Unassembled WGS sequence"/>
</dbReference>
<accession>A0A8H6NH13</accession>